<dbReference type="InterPro" id="IPR004843">
    <property type="entry name" value="Calcineurin-like_PHP"/>
</dbReference>
<dbReference type="GO" id="GO:0046872">
    <property type="term" value="F:metal ion binding"/>
    <property type="evidence" value="ECO:0007669"/>
    <property type="project" value="UniProtKB-KW"/>
</dbReference>
<evidence type="ECO:0000256" key="7">
    <source>
        <dbReference type="ARBA" id="ARBA00047761"/>
    </source>
</evidence>
<comment type="catalytic activity">
    <reaction evidence="8">
        <text>O-phospho-L-threonyl-[protein] + H2O = L-threonyl-[protein] + phosphate</text>
        <dbReference type="Rhea" id="RHEA:47004"/>
        <dbReference type="Rhea" id="RHEA-COMP:11060"/>
        <dbReference type="Rhea" id="RHEA-COMP:11605"/>
        <dbReference type="ChEBI" id="CHEBI:15377"/>
        <dbReference type="ChEBI" id="CHEBI:30013"/>
        <dbReference type="ChEBI" id="CHEBI:43474"/>
        <dbReference type="ChEBI" id="CHEBI:61977"/>
        <dbReference type="EC" id="3.1.3.16"/>
    </reaction>
</comment>
<organism evidence="11 12">
    <name type="scientific">Ramazzottius varieornatus</name>
    <name type="common">Water bear</name>
    <name type="synonym">Tardigrade</name>
    <dbReference type="NCBI Taxonomy" id="947166"/>
    <lineage>
        <taxon>Eukaryota</taxon>
        <taxon>Metazoa</taxon>
        <taxon>Ecdysozoa</taxon>
        <taxon>Tardigrada</taxon>
        <taxon>Eutardigrada</taxon>
        <taxon>Parachela</taxon>
        <taxon>Hypsibioidea</taxon>
        <taxon>Ramazzottiidae</taxon>
        <taxon>Ramazzottius</taxon>
    </lineage>
</organism>
<dbReference type="PANTHER" id="PTHR11668:SF300">
    <property type="entry name" value="SERINE_THREONINE-PROTEIN PHOSPHATASE"/>
    <property type="match status" value="1"/>
</dbReference>
<dbReference type="STRING" id="947166.A0A1D1VPN3"/>
<evidence type="ECO:0000313" key="12">
    <source>
        <dbReference type="Proteomes" id="UP000186922"/>
    </source>
</evidence>
<feature type="compositionally biased region" description="Basic and acidic residues" evidence="9">
    <location>
        <begin position="35"/>
        <end position="46"/>
    </location>
</feature>
<evidence type="ECO:0000256" key="1">
    <source>
        <dbReference type="ARBA" id="ARBA00001936"/>
    </source>
</evidence>
<accession>A0A1D1VPN3</accession>
<protein>
    <recommendedName>
        <fullName evidence="2">protein-serine/threonine phosphatase</fullName>
        <ecNumber evidence="2">3.1.3.16</ecNumber>
    </recommendedName>
</protein>
<evidence type="ECO:0000256" key="9">
    <source>
        <dbReference type="SAM" id="MobiDB-lite"/>
    </source>
</evidence>
<evidence type="ECO:0000256" key="8">
    <source>
        <dbReference type="ARBA" id="ARBA00048336"/>
    </source>
</evidence>
<reference evidence="11 12" key="1">
    <citation type="journal article" date="2016" name="Nat. Commun.">
        <title>Extremotolerant tardigrade genome and improved radiotolerance of human cultured cells by tardigrade-unique protein.</title>
        <authorList>
            <person name="Hashimoto T."/>
            <person name="Horikawa D.D."/>
            <person name="Saito Y."/>
            <person name="Kuwahara H."/>
            <person name="Kozuka-Hata H."/>
            <person name="Shin-I T."/>
            <person name="Minakuchi Y."/>
            <person name="Ohishi K."/>
            <person name="Motoyama A."/>
            <person name="Aizu T."/>
            <person name="Enomoto A."/>
            <person name="Kondo K."/>
            <person name="Tanaka S."/>
            <person name="Hara Y."/>
            <person name="Koshikawa S."/>
            <person name="Sagara H."/>
            <person name="Miura T."/>
            <person name="Yokobori S."/>
            <person name="Miyagawa K."/>
            <person name="Suzuki Y."/>
            <person name="Kubo T."/>
            <person name="Oyama M."/>
            <person name="Kohara Y."/>
            <person name="Fujiyama A."/>
            <person name="Arakawa K."/>
            <person name="Katayama T."/>
            <person name="Toyoda A."/>
            <person name="Kunieda T."/>
        </authorList>
    </citation>
    <scope>NUCLEOTIDE SEQUENCE [LARGE SCALE GENOMIC DNA]</scope>
    <source>
        <strain evidence="11 12">YOKOZUNA-1</strain>
    </source>
</reference>
<proteinExistence type="predicted"/>
<keyword evidence="5" id="KW-0904">Protein phosphatase</keyword>
<dbReference type="InterPro" id="IPR031675">
    <property type="entry name" value="STPPase_N"/>
</dbReference>
<dbReference type="GO" id="GO:0004722">
    <property type="term" value="F:protein serine/threonine phosphatase activity"/>
    <property type="evidence" value="ECO:0007669"/>
    <property type="project" value="UniProtKB-EC"/>
</dbReference>
<dbReference type="SUPFAM" id="SSF56300">
    <property type="entry name" value="Metallo-dependent phosphatases"/>
    <property type="match status" value="1"/>
</dbReference>
<keyword evidence="3" id="KW-0479">Metal-binding</keyword>
<dbReference type="Proteomes" id="UP000186922">
    <property type="component" value="Unassembled WGS sequence"/>
</dbReference>
<evidence type="ECO:0000259" key="10">
    <source>
        <dbReference type="SMART" id="SM00156"/>
    </source>
</evidence>
<dbReference type="InterPro" id="IPR006186">
    <property type="entry name" value="Ser/Thr-sp_prot-phosphatase"/>
</dbReference>
<feature type="domain" description="Serine/threonine specific protein phosphatases" evidence="10">
    <location>
        <begin position="112"/>
        <end position="386"/>
    </location>
</feature>
<evidence type="ECO:0000256" key="3">
    <source>
        <dbReference type="ARBA" id="ARBA00022723"/>
    </source>
</evidence>
<evidence type="ECO:0000313" key="11">
    <source>
        <dbReference type="EMBL" id="GAV02133.1"/>
    </source>
</evidence>
<evidence type="ECO:0000256" key="2">
    <source>
        <dbReference type="ARBA" id="ARBA00013081"/>
    </source>
</evidence>
<comment type="caution">
    <text evidence="11">The sequence shown here is derived from an EMBL/GenBank/DDBJ whole genome shotgun (WGS) entry which is preliminary data.</text>
</comment>
<dbReference type="GO" id="GO:0005634">
    <property type="term" value="C:nucleus"/>
    <property type="evidence" value="ECO:0007669"/>
    <property type="project" value="TreeGrafter"/>
</dbReference>
<dbReference type="InterPro" id="IPR029052">
    <property type="entry name" value="Metallo-depent_PP-like"/>
</dbReference>
<comment type="catalytic activity">
    <reaction evidence="7">
        <text>O-phospho-L-seryl-[protein] + H2O = L-seryl-[protein] + phosphate</text>
        <dbReference type="Rhea" id="RHEA:20629"/>
        <dbReference type="Rhea" id="RHEA-COMP:9863"/>
        <dbReference type="Rhea" id="RHEA-COMP:11604"/>
        <dbReference type="ChEBI" id="CHEBI:15377"/>
        <dbReference type="ChEBI" id="CHEBI:29999"/>
        <dbReference type="ChEBI" id="CHEBI:43474"/>
        <dbReference type="ChEBI" id="CHEBI:83421"/>
        <dbReference type="EC" id="3.1.3.16"/>
    </reaction>
</comment>
<sequence length="400" mass="44578">MATENLSIVAKRSLGFLHNNEFEQDSSETSSPTNERPEILPKDNYSRMRSSFMRPGRGASAADTSASTTAVVKQSVSSVTAPPVFNLDHLIEKLSAYSQKPDSQPAQRQLLVSQNELINVCELSSKLLLAQPSLLELVPADNGLTVVGDLHGQLCALHTIFAQEGTPDVHNYLFLGNYVDYGEDQIELITLVLCYKLKYPENFFLLRGSHETSDLNKDEGFLKICQEVYGSDMPWHLFNRVFESMPVAAVVGDSIFCVHSGLSTDLQTTGNLRSIQRPVRIPANGLLYDLLHAQPTKETPGWDVSDKGDYMIFGSGVWNKFLRYNALEFMLRGRATSINGYSASTDKKVLSLTSAVNTEELLNREAGFAHISSDLTVQIYTFDKNGITRERRLNHHESRH</sequence>
<keyword evidence="12" id="KW-1185">Reference proteome</keyword>
<dbReference type="GO" id="GO:0005737">
    <property type="term" value="C:cytoplasm"/>
    <property type="evidence" value="ECO:0007669"/>
    <property type="project" value="TreeGrafter"/>
</dbReference>
<comment type="cofactor">
    <cofactor evidence="1">
        <name>Mn(2+)</name>
        <dbReference type="ChEBI" id="CHEBI:29035"/>
    </cofactor>
</comment>
<dbReference type="PRINTS" id="PR00114">
    <property type="entry name" value="STPHPHTASE"/>
</dbReference>
<evidence type="ECO:0000256" key="5">
    <source>
        <dbReference type="ARBA" id="ARBA00022912"/>
    </source>
</evidence>
<keyword evidence="6" id="KW-0464">Manganese</keyword>
<dbReference type="EMBL" id="BDGG01000008">
    <property type="protein sequence ID" value="GAV02133.1"/>
    <property type="molecule type" value="Genomic_DNA"/>
</dbReference>
<dbReference type="OrthoDB" id="10055438at2759"/>
<feature type="region of interest" description="Disordered" evidence="9">
    <location>
        <begin position="19"/>
        <end position="65"/>
    </location>
</feature>
<name>A0A1D1VPN3_RAMVA</name>
<dbReference type="AlphaFoldDB" id="A0A1D1VPN3"/>
<dbReference type="Pfam" id="PF00149">
    <property type="entry name" value="Metallophos"/>
    <property type="match status" value="1"/>
</dbReference>
<dbReference type="SMART" id="SM00156">
    <property type="entry name" value="PP2Ac"/>
    <property type="match status" value="1"/>
</dbReference>
<dbReference type="Pfam" id="PF16891">
    <property type="entry name" value="STPPase_N"/>
    <property type="match status" value="1"/>
</dbReference>
<evidence type="ECO:0000256" key="6">
    <source>
        <dbReference type="ARBA" id="ARBA00023211"/>
    </source>
</evidence>
<dbReference type="InterPro" id="IPR050341">
    <property type="entry name" value="PP1_catalytic_subunit"/>
</dbReference>
<dbReference type="EC" id="3.1.3.16" evidence="2"/>
<dbReference type="Gene3D" id="3.60.21.10">
    <property type="match status" value="1"/>
</dbReference>
<gene>
    <name evidence="11" type="primary">RvY_12735-1</name>
    <name evidence="11" type="synonym">RvY_12735.1</name>
    <name evidence="11" type="ORF">RvY_12735</name>
</gene>
<evidence type="ECO:0000256" key="4">
    <source>
        <dbReference type="ARBA" id="ARBA00022801"/>
    </source>
</evidence>
<keyword evidence="4" id="KW-0378">Hydrolase</keyword>
<dbReference type="PANTHER" id="PTHR11668">
    <property type="entry name" value="SERINE/THREONINE PROTEIN PHOSPHATASE"/>
    <property type="match status" value="1"/>
</dbReference>